<organism evidence="1">
    <name type="scientific">marine sediment metagenome</name>
    <dbReference type="NCBI Taxonomy" id="412755"/>
    <lineage>
        <taxon>unclassified sequences</taxon>
        <taxon>metagenomes</taxon>
        <taxon>ecological metagenomes</taxon>
    </lineage>
</organism>
<accession>X1EDR2</accession>
<sequence length="101" mass="11060">MQNQIADESLYSVLFLGVGRGTVVWGPSFPTKFSTAELKDSADFSGIGFIVSAEIYRGVGGAPLAWIVLPDDTMILNPMIGTGYGYQYSANVVIFWFRKKI</sequence>
<name>X1EDR2_9ZZZZ</name>
<proteinExistence type="predicted"/>
<dbReference type="AlphaFoldDB" id="X1EDR2"/>
<protein>
    <submittedName>
        <fullName evidence="1">Uncharacterized protein</fullName>
    </submittedName>
</protein>
<reference evidence="1" key="1">
    <citation type="journal article" date="2014" name="Front. Microbiol.">
        <title>High frequency of phylogenetically diverse reductive dehalogenase-homologous genes in deep subseafloor sedimentary metagenomes.</title>
        <authorList>
            <person name="Kawai M."/>
            <person name="Futagami T."/>
            <person name="Toyoda A."/>
            <person name="Takaki Y."/>
            <person name="Nishi S."/>
            <person name="Hori S."/>
            <person name="Arai W."/>
            <person name="Tsubouchi T."/>
            <person name="Morono Y."/>
            <person name="Uchiyama I."/>
            <person name="Ito T."/>
            <person name="Fujiyama A."/>
            <person name="Inagaki F."/>
            <person name="Takami H."/>
        </authorList>
    </citation>
    <scope>NUCLEOTIDE SEQUENCE</scope>
    <source>
        <strain evidence="1">Expedition CK06-06</strain>
    </source>
</reference>
<dbReference type="EMBL" id="BARU01014127">
    <property type="protein sequence ID" value="GAH31436.1"/>
    <property type="molecule type" value="Genomic_DNA"/>
</dbReference>
<comment type="caution">
    <text evidence="1">The sequence shown here is derived from an EMBL/GenBank/DDBJ whole genome shotgun (WGS) entry which is preliminary data.</text>
</comment>
<evidence type="ECO:0000313" key="1">
    <source>
        <dbReference type="EMBL" id="GAH31436.1"/>
    </source>
</evidence>
<gene>
    <name evidence="1" type="ORF">S03H2_25119</name>
</gene>